<dbReference type="RefSeq" id="WP_092075983.1">
    <property type="nucleotide sequence ID" value="NZ_FNAQ01000002.1"/>
</dbReference>
<evidence type="ECO:0000313" key="8">
    <source>
        <dbReference type="EMBL" id="SDD90145.1"/>
    </source>
</evidence>
<sequence length="290" mass="30935">MAEEQVCGGTLYVVATPIGNLEDISLRALRVLRQVALIAAEDTRHSRKLLAHYGIGTPLTSCYAHNEADKSAALLDRLHQGAAIALISDAGTPAISDPGALLVQHCIAAGIPVVPVPGPCAAIAALCAAGLPTGSFCFDGFLPAKSSARRRQLASYVGLQRTLVLYEAPHRLCACLRDIVEQLGELQPVAVARELTKRHEELFRGSAVEALRHFSTQPVRGEIVLLLAPVAIATPRLELAEAVRQLLEQGLALRQIARQLAADYDCSGSAIYALAQQLRDAQVSDESESR</sequence>
<dbReference type="Proteomes" id="UP000243205">
    <property type="component" value="Unassembled WGS sequence"/>
</dbReference>
<dbReference type="FunFam" id="3.30.950.10:FF:000002">
    <property type="entry name" value="Ribosomal RNA small subunit methyltransferase I"/>
    <property type="match status" value="1"/>
</dbReference>
<comment type="subcellular location">
    <subcellularLocation>
        <location evidence="6">Cytoplasm</location>
    </subcellularLocation>
</comment>
<organism evidence="8 9">
    <name type="scientific">Desulfuromonas thiophila</name>
    <dbReference type="NCBI Taxonomy" id="57664"/>
    <lineage>
        <taxon>Bacteria</taxon>
        <taxon>Pseudomonadati</taxon>
        <taxon>Thermodesulfobacteriota</taxon>
        <taxon>Desulfuromonadia</taxon>
        <taxon>Desulfuromonadales</taxon>
        <taxon>Desulfuromonadaceae</taxon>
        <taxon>Desulfuromonas</taxon>
    </lineage>
</organism>
<dbReference type="InterPro" id="IPR018063">
    <property type="entry name" value="SAM_MeTrfase_RsmI_CS"/>
</dbReference>
<dbReference type="GO" id="GO:0005737">
    <property type="term" value="C:cytoplasm"/>
    <property type="evidence" value="ECO:0007669"/>
    <property type="project" value="UniProtKB-SubCell"/>
</dbReference>
<evidence type="ECO:0000256" key="3">
    <source>
        <dbReference type="ARBA" id="ARBA00022603"/>
    </source>
</evidence>
<evidence type="ECO:0000313" key="9">
    <source>
        <dbReference type="Proteomes" id="UP000243205"/>
    </source>
</evidence>
<dbReference type="SUPFAM" id="SSF53790">
    <property type="entry name" value="Tetrapyrrole methylase"/>
    <property type="match status" value="1"/>
</dbReference>
<name>A0A1G6YKH2_9BACT</name>
<dbReference type="InterPro" id="IPR035996">
    <property type="entry name" value="4pyrrol_Methylase_sf"/>
</dbReference>
<feature type="domain" description="Tetrapyrrole methylase" evidence="7">
    <location>
        <begin position="10"/>
        <end position="207"/>
    </location>
</feature>
<dbReference type="NCBIfam" id="TIGR00096">
    <property type="entry name" value="16S rRNA (cytidine(1402)-2'-O)-methyltransferase"/>
    <property type="match status" value="1"/>
</dbReference>
<dbReference type="PANTHER" id="PTHR46111">
    <property type="entry name" value="RIBOSOMAL RNA SMALL SUBUNIT METHYLTRANSFERASE I"/>
    <property type="match status" value="1"/>
</dbReference>
<dbReference type="Pfam" id="PF00590">
    <property type="entry name" value="TP_methylase"/>
    <property type="match status" value="1"/>
</dbReference>
<proteinExistence type="inferred from homology"/>
<keyword evidence="5 6" id="KW-0949">S-adenosyl-L-methionine</keyword>
<comment type="function">
    <text evidence="6">Catalyzes the 2'-O-methylation of the ribose of cytidine 1402 (C1402) in 16S rRNA.</text>
</comment>
<gene>
    <name evidence="6" type="primary">rsmI</name>
    <name evidence="8" type="ORF">SAMN05661003_10264</name>
</gene>
<dbReference type="Gene3D" id="3.30.950.10">
    <property type="entry name" value="Methyltransferase, Cobalt-precorrin-4 Transmethylase, Domain 2"/>
    <property type="match status" value="1"/>
</dbReference>
<dbReference type="PROSITE" id="PS01296">
    <property type="entry name" value="RSMI"/>
    <property type="match status" value="1"/>
</dbReference>
<comment type="similarity">
    <text evidence="6">Belongs to the methyltransferase superfamily. RsmI family.</text>
</comment>
<dbReference type="PANTHER" id="PTHR46111:SF1">
    <property type="entry name" value="RIBOSOMAL RNA SMALL SUBUNIT METHYLTRANSFERASE I"/>
    <property type="match status" value="1"/>
</dbReference>
<dbReference type="InterPro" id="IPR014776">
    <property type="entry name" value="4pyrrole_Mease_sub2"/>
</dbReference>
<dbReference type="InterPro" id="IPR000878">
    <property type="entry name" value="4pyrrol_Mease"/>
</dbReference>
<keyword evidence="1 6" id="KW-0963">Cytoplasm</keyword>
<accession>A0A1G6YKH2</accession>
<keyword evidence="4 6" id="KW-0808">Transferase</keyword>
<evidence type="ECO:0000259" key="7">
    <source>
        <dbReference type="Pfam" id="PF00590"/>
    </source>
</evidence>
<dbReference type="InterPro" id="IPR008189">
    <property type="entry name" value="rRNA_ssu_MeTfrase_I"/>
</dbReference>
<protein>
    <recommendedName>
        <fullName evidence="6">Ribosomal RNA small subunit methyltransferase I</fullName>
        <ecNumber evidence="6">2.1.1.198</ecNumber>
    </recommendedName>
    <alternativeName>
        <fullName evidence="6">16S rRNA 2'-O-ribose C1402 methyltransferase</fullName>
    </alternativeName>
    <alternativeName>
        <fullName evidence="6">rRNA (cytidine-2'-O-)-methyltransferase RsmI</fullName>
    </alternativeName>
</protein>
<dbReference type="STRING" id="57664.SAMN05661003_10264"/>
<keyword evidence="2 6" id="KW-0698">rRNA processing</keyword>
<dbReference type="InterPro" id="IPR014777">
    <property type="entry name" value="4pyrrole_Mease_sub1"/>
</dbReference>
<dbReference type="PIRSF" id="PIRSF005917">
    <property type="entry name" value="MTase_YraL"/>
    <property type="match status" value="1"/>
</dbReference>
<dbReference type="OrthoDB" id="9809084at2"/>
<evidence type="ECO:0000256" key="2">
    <source>
        <dbReference type="ARBA" id="ARBA00022552"/>
    </source>
</evidence>
<dbReference type="FunFam" id="3.40.1010.10:FF:000007">
    <property type="entry name" value="Ribosomal RNA small subunit methyltransferase I"/>
    <property type="match status" value="1"/>
</dbReference>
<reference evidence="9" key="1">
    <citation type="submission" date="2016-10" db="EMBL/GenBank/DDBJ databases">
        <authorList>
            <person name="Varghese N."/>
            <person name="Submissions S."/>
        </authorList>
    </citation>
    <scope>NUCLEOTIDE SEQUENCE [LARGE SCALE GENOMIC DNA]</scope>
    <source>
        <strain evidence="9">DSM 8987</strain>
    </source>
</reference>
<dbReference type="Gene3D" id="3.40.1010.10">
    <property type="entry name" value="Cobalt-precorrin-4 Transmethylase, Domain 1"/>
    <property type="match status" value="1"/>
</dbReference>
<evidence type="ECO:0000256" key="5">
    <source>
        <dbReference type="ARBA" id="ARBA00022691"/>
    </source>
</evidence>
<keyword evidence="3 6" id="KW-0489">Methyltransferase</keyword>
<dbReference type="EMBL" id="FNAQ01000002">
    <property type="protein sequence ID" value="SDD90145.1"/>
    <property type="molecule type" value="Genomic_DNA"/>
</dbReference>
<dbReference type="CDD" id="cd11648">
    <property type="entry name" value="RsmI"/>
    <property type="match status" value="1"/>
</dbReference>
<dbReference type="GO" id="GO:0070677">
    <property type="term" value="F:rRNA (cytosine-2'-O-)-methyltransferase activity"/>
    <property type="evidence" value="ECO:0007669"/>
    <property type="project" value="UniProtKB-UniRule"/>
</dbReference>
<dbReference type="EC" id="2.1.1.198" evidence="6"/>
<evidence type="ECO:0000256" key="6">
    <source>
        <dbReference type="HAMAP-Rule" id="MF_01877"/>
    </source>
</evidence>
<comment type="catalytic activity">
    <reaction evidence="6">
        <text>cytidine(1402) in 16S rRNA + S-adenosyl-L-methionine = 2'-O-methylcytidine(1402) in 16S rRNA + S-adenosyl-L-homocysteine + H(+)</text>
        <dbReference type="Rhea" id="RHEA:42924"/>
        <dbReference type="Rhea" id="RHEA-COMP:10285"/>
        <dbReference type="Rhea" id="RHEA-COMP:10286"/>
        <dbReference type="ChEBI" id="CHEBI:15378"/>
        <dbReference type="ChEBI" id="CHEBI:57856"/>
        <dbReference type="ChEBI" id="CHEBI:59789"/>
        <dbReference type="ChEBI" id="CHEBI:74495"/>
        <dbReference type="ChEBI" id="CHEBI:82748"/>
        <dbReference type="EC" id="2.1.1.198"/>
    </reaction>
</comment>
<keyword evidence="9" id="KW-1185">Reference proteome</keyword>
<evidence type="ECO:0000256" key="1">
    <source>
        <dbReference type="ARBA" id="ARBA00022490"/>
    </source>
</evidence>
<dbReference type="HAMAP" id="MF_01877">
    <property type="entry name" value="16SrRNA_methyltr_I"/>
    <property type="match status" value="1"/>
</dbReference>
<dbReference type="AlphaFoldDB" id="A0A1G6YKH2"/>
<evidence type="ECO:0000256" key="4">
    <source>
        <dbReference type="ARBA" id="ARBA00022679"/>
    </source>
</evidence>